<feature type="transmembrane region" description="Helical" evidence="10">
    <location>
        <begin position="59"/>
        <end position="78"/>
    </location>
</feature>
<protein>
    <recommendedName>
        <fullName evidence="11">Vitamin K epoxide reductase domain-containing protein</fullName>
    </recommendedName>
</protein>
<organism evidence="12 13">
    <name type="scientific">Actinomyces urogenitalis</name>
    <dbReference type="NCBI Taxonomy" id="103621"/>
    <lineage>
        <taxon>Bacteria</taxon>
        <taxon>Bacillati</taxon>
        <taxon>Actinomycetota</taxon>
        <taxon>Actinomycetes</taxon>
        <taxon>Actinomycetales</taxon>
        <taxon>Actinomycetaceae</taxon>
        <taxon>Actinomyces</taxon>
    </lineage>
</organism>
<keyword evidence="6" id="KW-0560">Oxidoreductase</keyword>
<dbReference type="GO" id="GO:0016491">
    <property type="term" value="F:oxidoreductase activity"/>
    <property type="evidence" value="ECO:0007669"/>
    <property type="project" value="UniProtKB-KW"/>
</dbReference>
<dbReference type="RefSeq" id="WP_034234733.1">
    <property type="nucleotide sequence ID" value="NZ_JAWEAQ010000020.1"/>
</dbReference>
<comment type="subcellular location">
    <subcellularLocation>
        <location evidence="1">Membrane</location>
        <topology evidence="1">Multi-pass membrane protein</topology>
    </subcellularLocation>
</comment>
<feature type="transmembrane region" description="Helical" evidence="10">
    <location>
        <begin position="119"/>
        <end position="138"/>
    </location>
</feature>
<evidence type="ECO:0000313" key="13">
    <source>
        <dbReference type="Proteomes" id="UP000234778"/>
    </source>
</evidence>
<dbReference type="Pfam" id="PF07884">
    <property type="entry name" value="VKOR"/>
    <property type="match status" value="1"/>
</dbReference>
<keyword evidence="3 10" id="KW-0812">Transmembrane</keyword>
<gene>
    <name evidence="12" type="ORF">CYJ26_02015</name>
</gene>
<evidence type="ECO:0000256" key="5">
    <source>
        <dbReference type="ARBA" id="ARBA00022989"/>
    </source>
</evidence>
<keyword evidence="9" id="KW-0676">Redox-active center</keyword>
<evidence type="ECO:0000256" key="8">
    <source>
        <dbReference type="ARBA" id="ARBA00023157"/>
    </source>
</evidence>
<dbReference type="EMBL" id="PKHA01000001">
    <property type="protein sequence ID" value="PKY99682.1"/>
    <property type="molecule type" value="Genomic_DNA"/>
</dbReference>
<dbReference type="InterPro" id="IPR012932">
    <property type="entry name" value="VKOR"/>
</dbReference>
<dbReference type="GO" id="GO:0016020">
    <property type="term" value="C:membrane"/>
    <property type="evidence" value="ECO:0007669"/>
    <property type="project" value="UniProtKB-SubCell"/>
</dbReference>
<evidence type="ECO:0000256" key="6">
    <source>
        <dbReference type="ARBA" id="ARBA00023002"/>
    </source>
</evidence>
<evidence type="ECO:0000313" key="12">
    <source>
        <dbReference type="EMBL" id="PKY99682.1"/>
    </source>
</evidence>
<dbReference type="InterPro" id="IPR038354">
    <property type="entry name" value="VKOR_sf"/>
</dbReference>
<comment type="similarity">
    <text evidence="2">Belongs to the VKOR family.</text>
</comment>
<evidence type="ECO:0000256" key="7">
    <source>
        <dbReference type="ARBA" id="ARBA00023136"/>
    </source>
</evidence>
<keyword evidence="5 10" id="KW-1133">Transmembrane helix</keyword>
<reference evidence="12 13" key="1">
    <citation type="submission" date="2017-12" db="EMBL/GenBank/DDBJ databases">
        <title>Phylogenetic diversity of female urinary microbiome.</title>
        <authorList>
            <person name="Thomas-White K."/>
            <person name="Wolfe A.J."/>
        </authorList>
    </citation>
    <scope>NUCLEOTIDE SEQUENCE [LARGE SCALE GENOMIC DNA]</scope>
    <source>
        <strain evidence="12 13">UMB0319</strain>
    </source>
</reference>
<dbReference type="AlphaFoldDB" id="A0A2I1KVM9"/>
<dbReference type="SMART" id="SM00756">
    <property type="entry name" value="VKc"/>
    <property type="match status" value="1"/>
</dbReference>
<feature type="transmembrane region" description="Helical" evidence="10">
    <location>
        <begin position="171"/>
        <end position="195"/>
    </location>
</feature>
<evidence type="ECO:0000259" key="11">
    <source>
        <dbReference type="SMART" id="SM00756"/>
    </source>
</evidence>
<evidence type="ECO:0000256" key="4">
    <source>
        <dbReference type="ARBA" id="ARBA00022719"/>
    </source>
</evidence>
<feature type="transmembrane region" description="Helical" evidence="10">
    <location>
        <begin position="216"/>
        <end position="237"/>
    </location>
</feature>
<sequence>MARIPTEAEIDAMSEDELQAYLASVRAEDGQATPGGLERAEEAEAVPAWRRATGSSRSYALLLVVASLIGIAASWELIVSELRIIREPLADLTCDINPLVSCGDTFNVWQGNLLGVPNSFIGAMAFAILLALGLLLASGVRLPRWMWWGMVAGTVGAIVFVAWFLGVSVLAFGKLCPFCMVIWAVTIPTAAATWGEAALRGHLGLPEAAARRVWQARWWIAGAMYVIVVAIILIAFWDGWVALLR</sequence>
<keyword evidence="8" id="KW-1015">Disulfide bond</keyword>
<name>A0A2I1KVM9_9ACTO</name>
<feature type="transmembrane region" description="Helical" evidence="10">
    <location>
        <begin position="145"/>
        <end position="165"/>
    </location>
</feature>
<evidence type="ECO:0000256" key="3">
    <source>
        <dbReference type="ARBA" id="ARBA00022692"/>
    </source>
</evidence>
<dbReference type="GO" id="GO:0048038">
    <property type="term" value="F:quinone binding"/>
    <property type="evidence" value="ECO:0007669"/>
    <property type="project" value="UniProtKB-KW"/>
</dbReference>
<accession>A0A2I1KVM9</accession>
<dbReference type="CDD" id="cd12922">
    <property type="entry name" value="VKOR_5"/>
    <property type="match status" value="1"/>
</dbReference>
<dbReference type="Gene3D" id="1.20.1440.130">
    <property type="entry name" value="VKOR domain"/>
    <property type="match status" value="1"/>
</dbReference>
<dbReference type="GeneID" id="81707721"/>
<evidence type="ECO:0000256" key="9">
    <source>
        <dbReference type="ARBA" id="ARBA00023284"/>
    </source>
</evidence>
<dbReference type="InterPro" id="IPR041714">
    <property type="entry name" value="VKOR_Actinobacteria"/>
</dbReference>
<keyword evidence="7 10" id="KW-0472">Membrane</keyword>
<evidence type="ECO:0000256" key="10">
    <source>
        <dbReference type="SAM" id="Phobius"/>
    </source>
</evidence>
<proteinExistence type="inferred from homology"/>
<evidence type="ECO:0000256" key="2">
    <source>
        <dbReference type="ARBA" id="ARBA00006214"/>
    </source>
</evidence>
<comment type="caution">
    <text evidence="12">The sequence shown here is derived from an EMBL/GenBank/DDBJ whole genome shotgun (WGS) entry which is preliminary data.</text>
</comment>
<feature type="domain" description="Vitamin K epoxide reductase" evidence="11">
    <location>
        <begin position="56"/>
        <end position="197"/>
    </location>
</feature>
<keyword evidence="4" id="KW-0874">Quinone</keyword>
<dbReference type="Proteomes" id="UP000234778">
    <property type="component" value="Unassembled WGS sequence"/>
</dbReference>
<evidence type="ECO:0000256" key="1">
    <source>
        <dbReference type="ARBA" id="ARBA00004141"/>
    </source>
</evidence>